<dbReference type="Proteomes" id="UP000887575">
    <property type="component" value="Unassembled WGS sequence"/>
</dbReference>
<keyword evidence="1" id="KW-1185">Reference proteome</keyword>
<proteinExistence type="predicted"/>
<evidence type="ECO:0008006" key="3">
    <source>
        <dbReference type="Google" id="ProtNLM"/>
    </source>
</evidence>
<organism evidence="1 2">
    <name type="scientific">Mesorhabditis belari</name>
    <dbReference type="NCBI Taxonomy" id="2138241"/>
    <lineage>
        <taxon>Eukaryota</taxon>
        <taxon>Metazoa</taxon>
        <taxon>Ecdysozoa</taxon>
        <taxon>Nematoda</taxon>
        <taxon>Chromadorea</taxon>
        <taxon>Rhabditida</taxon>
        <taxon>Rhabditina</taxon>
        <taxon>Rhabditomorpha</taxon>
        <taxon>Rhabditoidea</taxon>
        <taxon>Rhabditidae</taxon>
        <taxon>Mesorhabditinae</taxon>
        <taxon>Mesorhabditis</taxon>
    </lineage>
</organism>
<evidence type="ECO:0000313" key="1">
    <source>
        <dbReference type="Proteomes" id="UP000887575"/>
    </source>
</evidence>
<sequence>MFRYYSTSEELEEALVELKEIPRLKQFHGSIPIYLSRSIPNLSLHLFSLKEANTKYWIALKSFMCRFHIYTAADGSVDRKVIRRFVVQMLSTGKGLKELCENKDGMIFGDPDSTAEVLSILAQFGVQCKATRPVYIFTYPPIVDAPIFDNLPENFEIDQVRENDIETLISIWAFTAHGAGLQTEAQAKYLPTRVIRTKDTKKLAAFALLEHDGMIVGLNVLPEFRGLKLRDILMSTLAYEAQKTFNIIPFYCCEPNNAVMTKWVSKKHKSLNVNGKQAIILFSVLKIDEEAAEKLGKFTST</sequence>
<reference evidence="2" key="1">
    <citation type="submission" date="2024-02" db="UniProtKB">
        <authorList>
            <consortium name="WormBaseParasite"/>
        </authorList>
    </citation>
    <scope>IDENTIFICATION</scope>
</reference>
<dbReference type="Gene3D" id="3.40.630.30">
    <property type="match status" value="1"/>
</dbReference>
<accession>A0AAF3EV53</accession>
<protein>
    <recommendedName>
        <fullName evidence="3">Glycine N-acyltransferase-like protein</fullName>
    </recommendedName>
</protein>
<dbReference type="SUPFAM" id="SSF55729">
    <property type="entry name" value="Acyl-CoA N-acyltransferases (Nat)"/>
    <property type="match status" value="1"/>
</dbReference>
<dbReference type="AlphaFoldDB" id="A0AAF3EV53"/>
<evidence type="ECO:0000313" key="2">
    <source>
        <dbReference type="WBParaSite" id="MBELARI_LOCUS18077"/>
    </source>
</evidence>
<dbReference type="InterPro" id="IPR016181">
    <property type="entry name" value="Acyl_CoA_acyltransferase"/>
</dbReference>
<dbReference type="WBParaSite" id="MBELARI_LOCUS18077">
    <property type="protein sequence ID" value="MBELARI_LOCUS18077"/>
    <property type="gene ID" value="MBELARI_LOCUS18077"/>
</dbReference>
<name>A0AAF3EV53_9BILA</name>